<dbReference type="EMBL" id="DQZW01000091">
    <property type="protein sequence ID" value="HDL89642.1"/>
    <property type="molecule type" value="Genomic_DNA"/>
</dbReference>
<gene>
    <name evidence="2" type="ORF">ENG14_01920</name>
</gene>
<name>A0A7C1AXY1_9BACT</name>
<protein>
    <recommendedName>
        <fullName evidence="3">DUF3617 family protein</fullName>
    </recommendedName>
</protein>
<evidence type="ECO:0000256" key="1">
    <source>
        <dbReference type="SAM" id="SignalP"/>
    </source>
</evidence>
<proteinExistence type="predicted"/>
<dbReference type="AlphaFoldDB" id="A0A7C1AXY1"/>
<dbReference type="Proteomes" id="UP000886355">
    <property type="component" value="Unassembled WGS sequence"/>
</dbReference>
<feature type="signal peptide" evidence="1">
    <location>
        <begin position="1"/>
        <end position="20"/>
    </location>
</feature>
<feature type="chain" id="PRO_5028167287" description="DUF3617 family protein" evidence="1">
    <location>
        <begin position="21"/>
        <end position="165"/>
    </location>
</feature>
<comment type="caution">
    <text evidence="2">The sequence shown here is derived from an EMBL/GenBank/DDBJ whole genome shotgun (WGS) entry which is preliminary data.</text>
</comment>
<sequence>MNYIRTTFIIMLLAPSMVFADNIPNKIFGKYVIKVESCFNHMNERICEKFHWDTIDIQPQSSETAFVSIETETTNGHGCAFRGIGRWDGEFIEAIGRKESYVMHPSYLSKDTPWGACKVSIAINKDSATYHVTEGTEQYCHFAYCSARGWLNNRKGKGPSYSRKQ</sequence>
<evidence type="ECO:0000313" key="2">
    <source>
        <dbReference type="EMBL" id="HDL89642.1"/>
    </source>
</evidence>
<reference evidence="2" key="1">
    <citation type="journal article" date="2020" name="mSystems">
        <title>Genome- and Community-Level Interaction Insights into Carbon Utilization and Element Cycling Functions of Hydrothermarchaeota in Hydrothermal Sediment.</title>
        <authorList>
            <person name="Zhou Z."/>
            <person name="Liu Y."/>
            <person name="Xu W."/>
            <person name="Pan J."/>
            <person name="Luo Z.H."/>
            <person name="Li M."/>
        </authorList>
    </citation>
    <scope>NUCLEOTIDE SEQUENCE [LARGE SCALE GENOMIC DNA]</scope>
    <source>
        <strain evidence="2">HyVt-19</strain>
    </source>
</reference>
<accession>A0A7C1AXY1</accession>
<organism evidence="2">
    <name type="scientific">Thermodesulforhabdus norvegica</name>
    <dbReference type="NCBI Taxonomy" id="39841"/>
    <lineage>
        <taxon>Bacteria</taxon>
        <taxon>Pseudomonadati</taxon>
        <taxon>Thermodesulfobacteriota</taxon>
        <taxon>Syntrophobacteria</taxon>
        <taxon>Syntrophobacterales</taxon>
        <taxon>Thermodesulforhabdaceae</taxon>
        <taxon>Thermodesulforhabdus</taxon>
    </lineage>
</organism>
<evidence type="ECO:0008006" key="3">
    <source>
        <dbReference type="Google" id="ProtNLM"/>
    </source>
</evidence>
<keyword evidence="1" id="KW-0732">Signal</keyword>